<dbReference type="AlphaFoldDB" id="A0A6A4HHX0"/>
<organism evidence="1 2">
    <name type="scientific">Gymnopus androsaceus JB14</name>
    <dbReference type="NCBI Taxonomy" id="1447944"/>
    <lineage>
        <taxon>Eukaryota</taxon>
        <taxon>Fungi</taxon>
        <taxon>Dikarya</taxon>
        <taxon>Basidiomycota</taxon>
        <taxon>Agaricomycotina</taxon>
        <taxon>Agaricomycetes</taxon>
        <taxon>Agaricomycetidae</taxon>
        <taxon>Agaricales</taxon>
        <taxon>Marasmiineae</taxon>
        <taxon>Omphalotaceae</taxon>
        <taxon>Gymnopus</taxon>
    </lineage>
</organism>
<gene>
    <name evidence="1" type="ORF">BT96DRAFT_1020985</name>
</gene>
<evidence type="ECO:0000313" key="2">
    <source>
        <dbReference type="Proteomes" id="UP000799118"/>
    </source>
</evidence>
<protein>
    <recommendedName>
        <fullName evidence="3">PIN domain-containing protein</fullName>
    </recommendedName>
</protein>
<proteinExistence type="predicted"/>
<dbReference type="Proteomes" id="UP000799118">
    <property type="component" value="Unassembled WGS sequence"/>
</dbReference>
<evidence type="ECO:0008006" key="3">
    <source>
        <dbReference type="Google" id="ProtNLM"/>
    </source>
</evidence>
<sequence length="268" mass="30122">MVNNITLDFTMWILLPTTIIVIANTRQIHQMSFETQNPLEHFSTFANQDVEMQAPLAENSFYLVPDTNILLHYLDTLATFADDIEKLPNCNVVIVIPTCSDQRARLFSEWNIAYTEDSVVVPEISRDDNEMDVDTENLHNEQEILPKDARILLHLQVIDIFVGLLRELVAADQRDVQRKSAEGASASVHAPSIVASIHALNRDANVSEMSLGVLLSWVTDSPSGRLPLQADNPPLSYFLTKPYQKHTGSRPGMNGHPRIGWFLSESFV</sequence>
<evidence type="ECO:0000313" key="1">
    <source>
        <dbReference type="EMBL" id="KAE9397131.1"/>
    </source>
</evidence>
<accession>A0A6A4HHX0</accession>
<dbReference type="OrthoDB" id="2017974at2759"/>
<keyword evidence="2" id="KW-1185">Reference proteome</keyword>
<name>A0A6A4HHX0_9AGAR</name>
<reference evidence="1" key="1">
    <citation type="journal article" date="2019" name="Environ. Microbiol.">
        <title>Fungal ecological strategies reflected in gene transcription - a case study of two litter decomposers.</title>
        <authorList>
            <person name="Barbi F."/>
            <person name="Kohler A."/>
            <person name="Barry K."/>
            <person name="Baskaran P."/>
            <person name="Daum C."/>
            <person name="Fauchery L."/>
            <person name="Ihrmark K."/>
            <person name="Kuo A."/>
            <person name="LaButti K."/>
            <person name="Lipzen A."/>
            <person name="Morin E."/>
            <person name="Grigoriev I.V."/>
            <person name="Henrissat B."/>
            <person name="Lindahl B."/>
            <person name="Martin F."/>
        </authorList>
    </citation>
    <scope>NUCLEOTIDE SEQUENCE</scope>
    <source>
        <strain evidence="1">JB14</strain>
    </source>
</reference>
<dbReference type="EMBL" id="ML769502">
    <property type="protein sequence ID" value="KAE9397131.1"/>
    <property type="molecule type" value="Genomic_DNA"/>
</dbReference>